<evidence type="ECO:0000313" key="6">
    <source>
        <dbReference type="Proteomes" id="UP000269984"/>
    </source>
</evidence>
<evidence type="ECO:0000313" key="3">
    <source>
        <dbReference type="EMBL" id="RSI72103.1"/>
    </source>
</evidence>
<dbReference type="Proteomes" id="UP000028098">
    <property type="component" value="Unassembled WGS sequence"/>
</dbReference>
<reference evidence="3 6" key="3">
    <citation type="submission" date="2018-11" db="EMBL/GenBank/DDBJ databases">
        <title>Species Designations Belie Phenotypic and Genotypic Heterogeneity in Oral Streptococci.</title>
        <authorList>
            <person name="Velsko I."/>
        </authorList>
    </citation>
    <scope>NUCLEOTIDE SEQUENCE [LARGE SCALE GENOMIC DNA]</scope>
    <source>
        <strain evidence="3 6">BCC11</strain>
    </source>
</reference>
<dbReference type="AlphaFoldDB" id="A0A081R338"/>
<dbReference type="Proteomes" id="UP000269984">
    <property type="component" value="Unassembled WGS sequence"/>
</dbReference>
<dbReference type="PATRIC" id="fig|1303.44.peg.1485"/>
<sequence length="109" mass="12382">MMIFIDIKRLVQLFFIFIGAIAIYVFYKTFGLSMVFIIVLGLAVLKFAPAFLPVVLLLYLGLHFTGGFSFIADGIVTVLWSIILIPMGIATIEMSKSYFSKKEKPWYDK</sequence>
<name>A0A081R338_STROR</name>
<keyword evidence="1" id="KW-1133">Transmembrane helix</keyword>
<feature type="transmembrane region" description="Helical" evidence="1">
    <location>
        <begin position="12"/>
        <end position="27"/>
    </location>
</feature>
<evidence type="ECO:0000313" key="2">
    <source>
        <dbReference type="EMBL" id="KEQ49611.1"/>
    </source>
</evidence>
<evidence type="ECO:0000256" key="1">
    <source>
        <dbReference type="SAM" id="Phobius"/>
    </source>
</evidence>
<feature type="transmembrane region" description="Helical" evidence="1">
    <location>
        <begin position="68"/>
        <end position="92"/>
    </location>
</feature>
<dbReference type="EMBL" id="QEWK01000003">
    <property type="protein sequence ID" value="RXX21501.1"/>
    <property type="molecule type" value="Genomic_DNA"/>
</dbReference>
<dbReference type="EMBL" id="RJNP01000007">
    <property type="protein sequence ID" value="RSI72103.1"/>
    <property type="molecule type" value="Genomic_DNA"/>
</dbReference>
<organism evidence="2 5">
    <name type="scientific">Streptococcus oralis</name>
    <dbReference type="NCBI Taxonomy" id="1303"/>
    <lineage>
        <taxon>Bacteria</taxon>
        <taxon>Bacillati</taxon>
        <taxon>Bacillota</taxon>
        <taxon>Bacilli</taxon>
        <taxon>Lactobacillales</taxon>
        <taxon>Streptococcaceae</taxon>
        <taxon>Streptococcus</taxon>
    </lineage>
</organism>
<keyword evidence="1" id="KW-0472">Membrane</keyword>
<reference evidence="4 7" key="2">
    <citation type="submission" date="2018-05" db="EMBL/GenBank/DDBJ databases">
        <title>Streptococcus from otitis media.</title>
        <authorList>
            <person name="Wayes A.M."/>
            <person name="Jakubovics N.S."/>
        </authorList>
    </citation>
    <scope>NUCLEOTIDE SEQUENCE [LARGE SCALE GENOMIC DNA]</scope>
    <source>
        <strain evidence="4 7">NU39</strain>
    </source>
</reference>
<dbReference type="Proteomes" id="UP000289921">
    <property type="component" value="Unassembled WGS sequence"/>
</dbReference>
<protein>
    <submittedName>
        <fullName evidence="2">Putative membrane protein</fullName>
    </submittedName>
</protein>
<accession>A0A081R338</accession>
<evidence type="ECO:0000313" key="5">
    <source>
        <dbReference type="Proteomes" id="UP000028098"/>
    </source>
</evidence>
<gene>
    <name evidence="3" type="ORF">D8857_05855</name>
    <name evidence="4" type="ORF">DF217_06575</name>
    <name evidence="2" type="ORF">SK143_1553</name>
</gene>
<comment type="caution">
    <text evidence="2">The sequence shown here is derived from an EMBL/GenBank/DDBJ whole genome shotgun (WGS) entry which is preliminary data.</text>
</comment>
<evidence type="ECO:0000313" key="7">
    <source>
        <dbReference type="Proteomes" id="UP000289921"/>
    </source>
</evidence>
<evidence type="ECO:0000313" key="4">
    <source>
        <dbReference type="EMBL" id="RXX21501.1"/>
    </source>
</evidence>
<proteinExistence type="predicted"/>
<dbReference type="EMBL" id="JPGB01000006">
    <property type="protein sequence ID" value="KEQ49611.1"/>
    <property type="molecule type" value="Genomic_DNA"/>
</dbReference>
<keyword evidence="1" id="KW-0812">Transmembrane</keyword>
<feature type="transmembrane region" description="Helical" evidence="1">
    <location>
        <begin position="34"/>
        <end position="62"/>
    </location>
</feature>
<dbReference type="RefSeq" id="WP_000972579.1">
    <property type="nucleotide sequence ID" value="NZ_JAKUVY010000004.1"/>
</dbReference>
<reference evidence="2 5" key="1">
    <citation type="submission" date="2014-05" db="EMBL/GenBank/DDBJ databases">
        <authorList>
            <person name="Daugherty S.C."/>
            <person name="Tallon L.J."/>
            <person name="Sadzewicz L."/>
            <person name="Kilian M."/>
            <person name="Tettelin H."/>
        </authorList>
    </citation>
    <scope>NUCLEOTIDE SEQUENCE [LARGE SCALE GENOMIC DNA]</scope>
    <source>
        <strain evidence="2 5">SK143</strain>
    </source>
</reference>